<keyword evidence="1" id="KW-0479">Metal-binding</keyword>
<dbReference type="Pfam" id="PF13499">
    <property type="entry name" value="EF-hand_7"/>
    <property type="match status" value="2"/>
</dbReference>
<feature type="domain" description="EF-hand" evidence="5">
    <location>
        <begin position="252"/>
        <end position="287"/>
    </location>
</feature>
<dbReference type="CDD" id="cd00051">
    <property type="entry name" value="EFh"/>
    <property type="match status" value="2"/>
</dbReference>
<evidence type="ECO:0000256" key="2">
    <source>
        <dbReference type="ARBA" id="ARBA00022737"/>
    </source>
</evidence>
<dbReference type="InterPro" id="IPR002048">
    <property type="entry name" value="EF_hand_dom"/>
</dbReference>
<evidence type="ECO:0000313" key="7">
    <source>
        <dbReference type="Proteomes" id="UP001201812"/>
    </source>
</evidence>
<feature type="region of interest" description="Disordered" evidence="4">
    <location>
        <begin position="397"/>
        <end position="419"/>
    </location>
</feature>
<accession>A0AAD4NFI0</accession>
<feature type="domain" description="EF-hand" evidence="5">
    <location>
        <begin position="288"/>
        <end position="323"/>
    </location>
</feature>
<dbReference type="Proteomes" id="UP001201812">
    <property type="component" value="Unassembled WGS sequence"/>
</dbReference>
<dbReference type="AlphaFoldDB" id="A0AAD4NFI0"/>
<evidence type="ECO:0000256" key="4">
    <source>
        <dbReference type="SAM" id="MobiDB-lite"/>
    </source>
</evidence>
<feature type="region of interest" description="Disordered" evidence="4">
    <location>
        <begin position="222"/>
        <end position="248"/>
    </location>
</feature>
<gene>
    <name evidence="6" type="ORF">DdX_03244</name>
</gene>
<keyword evidence="2" id="KW-0677">Repeat</keyword>
<feature type="domain" description="EF-hand" evidence="5">
    <location>
        <begin position="324"/>
        <end position="359"/>
    </location>
</feature>
<dbReference type="InterPro" id="IPR011992">
    <property type="entry name" value="EF-hand-dom_pair"/>
</dbReference>
<dbReference type="FunFam" id="1.10.238.10:FF:000336">
    <property type="entry name" value="HLH domain-containing protein"/>
    <property type="match status" value="1"/>
</dbReference>
<proteinExistence type="predicted"/>
<feature type="compositionally biased region" description="Basic residues" evidence="4">
    <location>
        <begin position="76"/>
        <end position="87"/>
    </location>
</feature>
<keyword evidence="7" id="KW-1185">Reference proteome</keyword>
<evidence type="ECO:0000259" key="5">
    <source>
        <dbReference type="PROSITE" id="PS50222"/>
    </source>
</evidence>
<dbReference type="Gene3D" id="1.10.238.10">
    <property type="entry name" value="EF-hand"/>
    <property type="match status" value="2"/>
</dbReference>
<dbReference type="EMBL" id="JAKKPZ010000002">
    <property type="protein sequence ID" value="KAI1726522.1"/>
    <property type="molecule type" value="Genomic_DNA"/>
</dbReference>
<dbReference type="InterPro" id="IPR018247">
    <property type="entry name" value="EF_Hand_1_Ca_BS"/>
</dbReference>
<feature type="domain" description="EF-hand" evidence="5">
    <location>
        <begin position="360"/>
        <end position="395"/>
    </location>
</feature>
<dbReference type="FunFam" id="1.10.238.10:FF:000238">
    <property type="entry name" value="CALmodulin related genes"/>
    <property type="match status" value="1"/>
</dbReference>
<evidence type="ECO:0000256" key="3">
    <source>
        <dbReference type="ARBA" id="ARBA00022837"/>
    </source>
</evidence>
<evidence type="ECO:0000313" key="6">
    <source>
        <dbReference type="EMBL" id="KAI1726522.1"/>
    </source>
</evidence>
<dbReference type="SMART" id="SM00054">
    <property type="entry name" value="EFh"/>
    <property type="match status" value="4"/>
</dbReference>
<organism evidence="6 7">
    <name type="scientific">Ditylenchus destructor</name>
    <dbReference type="NCBI Taxonomy" id="166010"/>
    <lineage>
        <taxon>Eukaryota</taxon>
        <taxon>Metazoa</taxon>
        <taxon>Ecdysozoa</taxon>
        <taxon>Nematoda</taxon>
        <taxon>Chromadorea</taxon>
        <taxon>Rhabditida</taxon>
        <taxon>Tylenchina</taxon>
        <taxon>Tylenchomorpha</taxon>
        <taxon>Sphaerularioidea</taxon>
        <taxon>Anguinidae</taxon>
        <taxon>Anguininae</taxon>
        <taxon>Ditylenchus</taxon>
    </lineage>
</organism>
<keyword evidence="3" id="KW-0106">Calcium</keyword>
<dbReference type="PANTHER" id="PTHR23050">
    <property type="entry name" value="CALCIUM BINDING PROTEIN"/>
    <property type="match status" value="1"/>
</dbReference>
<reference evidence="6" key="1">
    <citation type="submission" date="2022-01" db="EMBL/GenBank/DDBJ databases">
        <title>Genome Sequence Resource for Two Populations of Ditylenchus destructor, the Migratory Endoparasitic Phytonematode.</title>
        <authorList>
            <person name="Zhang H."/>
            <person name="Lin R."/>
            <person name="Xie B."/>
        </authorList>
    </citation>
    <scope>NUCLEOTIDE SEQUENCE</scope>
    <source>
        <strain evidence="6">BazhouSP</strain>
    </source>
</reference>
<feature type="compositionally biased region" description="Polar residues" evidence="4">
    <location>
        <begin position="89"/>
        <end position="99"/>
    </location>
</feature>
<evidence type="ECO:0000256" key="1">
    <source>
        <dbReference type="ARBA" id="ARBA00022723"/>
    </source>
</evidence>
<dbReference type="PROSITE" id="PS50222">
    <property type="entry name" value="EF_HAND_2"/>
    <property type="match status" value="4"/>
</dbReference>
<feature type="region of interest" description="Disordered" evidence="4">
    <location>
        <begin position="76"/>
        <end position="99"/>
    </location>
</feature>
<protein>
    <submittedName>
        <fullName evidence="6">EF hand domain-containing protein</fullName>
    </submittedName>
</protein>
<sequence>MPFLALKRKRGYKRAELFVGYLKGAAAAEFARYRLESAGLAVTPRAERVIVPINEPPQTSKTGLYNQVVRLLRRASGRRRRRHHHRYNSGGNTNDGFGANNGSYQLENTGSARNGFRFVSSASVAFTDPGTRAAQQPPPLHSVNSAQELGGIEPVPAKGVCVYSFGVFKSAPPAANCALPAGGHIPTAVDAFRNSQAASGSCDTAGPLSNCSSLGANSNNMRSFGPANSADSSKMHRQFTNSSNGEEEFSVEELQEFAQAFKMFDKDGNGTMNIKELGIAMRTLGLNPTEEELLNMVNEYDVDGNGKIDFGEFCKMMKEMNKETDQELIRLAFKVFDKDGNGYITAQEFKHFMTTMGEKFSEEEVDEIIKEFDKDGDEQIDYEEFVNAVAPIVNDGTKDNDPFAEPITVPAVSSSTSRK</sequence>
<dbReference type="GO" id="GO:0005509">
    <property type="term" value="F:calcium ion binding"/>
    <property type="evidence" value="ECO:0007669"/>
    <property type="project" value="InterPro"/>
</dbReference>
<dbReference type="SUPFAM" id="SSF47473">
    <property type="entry name" value="EF-hand"/>
    <property type="match status" value="1"/>
</dbReference>
<dbReference type="PROSITE" id="PS00018">
    <property type="entry name" value="EF_HAND_1"/>
    <property type="match status" value="3"/>
</dbReference>
<dbReference type="InterPro" id="IPR050145">
    <property type="entry name" value="Centrin_CML-like"/>
</dbReference>
<name>A0AAD4NFI0_9BILA</name>
<comment type="caution">
    <text evidence="6">The sequence shown here is derived from an EMBL/GenBank/DDBJ whole genome shotgun (WGS) entry which is preliminary data.</text>
</comment>